<keyword evidence="2 5" id="KW-0812">Transmembrane</keyword>
<evidence type="ECO:0000313" key="7">
    <source>
        <dbReference type="Proteomes" id="UP000294901"/>
    </source>
</evidence>
<dbReference type="OrthoDB" id="5017340at2"/>
<reference evidence="6 7" key="1">
    <citation type="submission" date="2019-03" db="EMBL/GenBank/DDBJ databases">
        <title>Sequencing the genomes of 1000 actinobacteria strains.</title>
        <authorList>
            <person name="Klenk H.-P."/>
        </authorList>
    </citation>
    <scope>NUCLEOTIDE SEQUENCE [LARGE SCALE GENOMIC DNA]</scope>
    <source>
        <strain evidence="6 7">DSM 43805</strain>
    </source>
</reference>
<feature type="transmembrane region" description="Helical" evidence="5">
    <location>
        <begin position="249"/>
        <end position="268"/>
    </location>
</feature>
<comment type="subcellular location">
    <subcellularLocation>
        <location evidence="1">Membrane</location>
        <topology evidence="1">Multi-pass membrane protein</topology>
    </subcellularLocation>
</comment>
<evidence type="ECO:0000256" key="1">
    <source>
        <dbReference type="ARBA" id="ARBA00004141"/>
    </source>
</evidence>
<feature type="transmembrane region" description="Helical" evidence="5">
    <location>
        <begin position="275"/>
        <end position="294"/>
    </location>
</feature>
<dbReference type="AlphaFoldDB" id="A0A4R6JYP8"/>
<keyword evidence="7" id="KW-1185">Reference proteome</keyword>
<sequence length="352" mass="37130">MTFHLTNPATPAMEALPPIPASSHGLAHLPVSVFATVMGIGGTALAWQRTAAALDLSPLPGEVLAWTSLTVFAVVGVAYGTKAIRYPVAVRREWRHPVMLAFAATVPVSLLILAAALLSTSRSLSAVLWWAGAAVQLVLTLDVLRVWIADSRFEPGHVHPAWFIPVVGNLVVPLAGTTHAPAEISWFFFAIGLGYWIALLPIVLNRLFVNGPLPPRLAPTLAILVAPPAVAQLAWLRLGGTVTDPAARILLHLATFQALLLLVQAGALRRLPFTLSAWAYTFPLAALAGAFAGASRPGAAGYRTAAVLTLAVVSLLVAALSVRTVVAIHRRELCRREPSSPSPPRAEAGAQP</sequence>
<feature type="transmembrane region" description="Helical" evidence="5">
    <location>
        <begin position="160"/>
        <end position="178"/>
    </location>
</feature>
<dbReference type="GO" id="GO:0005886">
    <property type="term" value="C:plasma membrane"/>
    <property type="evidence" value="ECO:0007669"/>
    <property type="project" value="TreeGrafter"/>
</dbReference>
<dbReference type="CDD" id="cd09323">
    <property type="entry name" value="TDT_SLAC1_like"/>
    <property type="match status" value="1"/>
</dbReference>
<dbReference type="InterPro" id="IPR038665">
    <property type="entry name" value="Voltage-dep_anion_channel_sf"/>
</dbReference>
<dbReference type="PANTHER" id="PTHR37955:SF1">
    <property type="entry name" value="DEP DOMAIN-CONTAINING PROTEIN"/>
    <property type="match status" value="1"/>
</dbReference>
<evidence type="ECO:0000256" key="4">
    <source>
        <dbReference type="ARBA" id="ARBA00023136"/>
    </source>
</evidence>
<dbReference type="InterPro" id="IPR004695">
    <property type="entry name" value="SLAC1/Mae1/Ssu1/TehA"/>
</dbReference>
<comment type="caution">
    <text evidence="6">The sequence shown here is derived from an EMBL/GenBank/DDBJ whole genome shotgun (WGS) entry which is preliminary data.</text>
</comment>
<evidence type="ECO:0000313" key="6">
    <source>
        <dbReference type="EMBL" id="TDO41974.1"/>
    </source>
</evidence>
<name>A0A4R6JYP8_9ACTN</name>
<dbReference type="Gene3D" id="1.50.10.150">
    <property type="entry name" value="Voltage-dependent anion channel"/>
    <property type="match status" value="1"/>
</dbReference>
<dbReference type="Proteomes" id="UP000294901">
    <property type="component" value="Unassembled WGS sequence"/>
</dbReference>
<proteinExistence type="predicted"/>
<dbReference type="InterPro" id="IPR052951">
    <property type="entry name" value="Tellurite_res_ion_channel"/>
</dbReference>
<evidence type="ECO:0000256" key="5">
    <source>
        <dbReference type="SAM" id="Phobius"/>
    </source>
</evidence>
<dbReference type="RefSeq" id="WP_133875929.1">
    <property type="nucleotide sequence ID" value="NZ_BOMD01000064.1"/>
</dbReference>
<feature type="transmembrane region" description="Helical" evidence="5">
    <location>
        <begin position="306"/>
        <end position="326"/>
    </location>
</feature>
<feature type="transmembrane region" description="Helical" evidence="5">
    <location>
        <begin position="100"/>
        <end position="121"/>
    </location>
</feature>
<dbReference type="EMBL" id="SNWR01000001">
    <property type="protein sequence ID" value="TDO41974.1"/>
    <property type="molecule type" value="Genomic_DNA"/>
</dbReference>
<feature type="transmembrane region" description="Helical" evidence="5">
    <location>
        <begin position="184"/>
        <end position="205"/>
    </location>
</feature>
<dbReference type="PANTHER" id="PTHR37955">
    <property type="entry name" value="TELLURITE RESISTANCE PROTEIN TEHA"/>
    <property type="match status" value="1"/>
</dbReference>
<accession>A0A4R6JYP8</accession>
<gene>
    <name evidence="6" type="ORF">C8E87_5736</name>
</gene>
<organism evidence="6 7">
    <name type="scientific">Paractinoplanes brasiliensis</name>
    <dbReference type="NCBI Taxonomy" id="52695"/>
    <lineage>
        <taxon>Bacteria</taxon>
        <taxon>Bacillati</taxon>
        <taxon>Actinomycetota</taxon>
        <taxon>Actinomycetes</taxon>
        <taxon>Micromonosporales</taxon>
        <taxon>Micromonosporaceae</taxon>
        <taxon>Paractinoplanes</taxon>
    </lineage>
</organism>
<feature type="transmembrane region" description="Helical" evidence="5">
    <location>
        <begin position="127"/>
        <end position="148"/>
    </location>
</feature>
<feature type="transmembrane region" description="Helical" evidence="5">
    <location>
        <begin position="63"/>
        <end position="80"/>
    </location>
</feature>
<evidence type="ECO:0000256" key="2">
    <source>
        <dbReference type="ARBA" id="ARBA00022692"/>
    </source>
</evidence>
<dbReference type="Pfam" id="PF03595">
    <property type="entry name" value="SLAC1"/>
    <property type="match status" value="1"/>
</dbReference>
<protein>
    <submittedName>
        <fullName evidence="6">Tellurite resistance protein</fullName>
    </submittedName>
</protein>
<feature type="transmembrane region" description="Helical" evidence="5">
    <location>
        <begin position="217"/>
        <end position="237"/>
    </location>
</feature>
<keyword evidence="4 5" id="KW-0472">Membrane</keyword>
<dbReference type="GO" id="GO:0046583">
    <property type="term" value="F:monoatomic cation efflux transmembrane transporter activity"/>
    <property type="evidence" value="ECO:0007669"/>
    <property type="project" value="TreeGrafter"/>
</dbReference>
<evidence type="ECO:0000256" key="3">
    <source>
        <dbReference type="ARBA" id="ARBA00022989"/>
    </source>
</evidence>
<keyword evidence="3 5" id="KW-1133">Transmembrane helix</keyword>